<keyword evidence="1" id="KW-1133">Transmembrane helix</keyword>
<keyword evidence="1" id="KW-0812">Transmembrane</keyword>
<dbReference type="Proteomes" id="UP000000763">
    <property type="component" value="Chromosome 2"/>
</dbReference>
<evidence type="ECO:0000313" key="4">
    <source>
        <dbReference type="Proteomes" id="UP000000763"/>
    </source>
</evidence>
<reference evidence="4" key="4">
    <citation type="journal article" date="2008" name="Nucleic Acids Res.">
        <title>The rice annotation project database (RAP-DB): 2008 update.</title>
        <authorList>
            <consortium name="The rice annotation project (RAP)"/>
        </authorList>
    </citation>
    <scope>GENOME REANNOTATION</scope>
    <source>
        <strain evidence="4">cv. Nipponbare</strain>
    </source>
</reference>
<dbReference type="EMBL" id="AP005316">
    <property type="protein sequence ID" value="BAD22045.1"/>
    <property type="molecule type" value="Genomic_DNA"/>
</dbReference>
<evidence type="ECO:0000313" key="3">
    <source>
        <dbReference type="EMBL" id="BAD22045.1"/>
    </source>
</evidence>
<reference evidence="4" key="3">
    <citation type="journal article" date="2005" name="Nature">
        <title>The map-based sequence of the rice genome.</title>
        <authorList>
            <consortium name="International rice genome sequencing project (IRGSP)"/>
            <person name="Matsumoto T."/>
            <person name="Wu J."/>
            <person name="Kanamori H."/>
            <person name="Katayose Y."/>
            <person name="Fujisawa M."/>
            <person name="Namiki N."/>
            <person name="Mizuno H."/>
            <person name="Yamamoto K."/>
            <person name="Antonio B.A."/>
            <person name="Baba T."/>
            <person name="Sakata K."/>
            <person name="Nagamura Y."/>
            <person name="Aoki H."/>
            <person name="Arikawa K."/>
            <person name="Arita K."/>
            <person name="Bito T."/>
            <person name="Chiden Y."/>
            <person name="Fujitsuka N."/>
            <person name="Fukunaka R."/>
            <person name="Hamada M."/>
            <person name="Harada C."/>
            <person name="Hayashi A."/>
            <person name="Hijishita S."/>
            <person name="Honda M."/>
            <person name="Hosokawa S."/>
            <person name="Ichikawa Y."/>
            <person name="Idonuma A."/>
            <person name="Iijima M."/>
            <person name="Ikeda M."/>
            <person name="Ikeno M."/>
            <person name="Ito K."/>
            <person name="Ito S."/>
            <person name="Ito T."/>
            <person name="Ito Y."/>
            <person name="Ito Y."/>
            <person name="Iwabuchi A."/>
            <person name="Kamiya K."/>
            <person name="Karasawa W."/>
            <person name="Kurita K."/>
            <person name="Katagiri S."/>
            <person name="Kikuta A."/>
            <person name="Kobayashi H."/>
            <person name="Kobayashi N."/>
            <person name="Machita K."/>
            <person name="Maehara T."/>
            <person name="Masukawa M."/>
            <person name="Mizubayashi T."/>
            <person name="Mukai Y."/>
            <person name="Nagasaki H."/>
            <person name="Nagata Y."/>
            <person name="Naito S."/>
            <person name="Nakashima M."/>
            <person name="Nakama Y."/>
            <person name="Nakamichi Y."/>
            <person name="Nakamura M."/>
            <person name="Meguro A."/>
            <person name="Negishi M."/>
            <person name="Ohta I."/>
            <person name="Ohta T."/>
            <person name="Okamoto M."/>
            <person name="Ono N."/>
            <person name="Saji S."/>
            <person name="Sakaguchi M."/>
            <person name="Sakai K."/>
            <person name="Shibata M."/>
            <person name="Shimokawa T."/>
            <person name="Song J."/>
            <person name="Takazaki Y."/>
            <person name="Terasawa K."/>
            <person name="Tsugane M."/>
            <person name="Tsuji K."/>
            <person name="Ueda S."/>
            <person name="Waki K."/>
            <person name="Yamagata H."/>
            <person name="Yamamoto M."/>
            <person name="Yamamoto S."/>
            <person name="Yamane H."/>
            <person name="Yoshiki S."/>
            <person name="Yoshihara R."/>
            <person name="Yukawa K."/>
            <person name="Zhong H."/>
            <person name="Yano M."/>
            <person name="Yuan Q."/>
            <person name="Ouyang S."/>
            <person name="Liu J."/>
            <person name="Jones K.M."/>
            <person name="Gansberger K."/>
            <person name="Moffat K."/>
            <person name="Hill J."/>
            <person name="Bera J."/>
            <person name="Fadrosh D."/>
            <person name="Jin S."/>
            <person name="Johri S."/>
            <person name="Kim M."/>
            <person name="Overton L."/>
            <person name="Reardon M."/>
            <person name="Tsitrin T."/>
            <person name="Vuong H."/>
            <person name="Weaver B."/>
            <person name="Ciecko A."/>
            <person name="Tallon L."/>
            <person name="Jackson J."/>
            <person name="Pai G."/>
            <person name="Aken S.V."/>
            <person name="Utterback T."/>
            <person name="Reidmuller S."/>
            <person name="Feldblyum T."/>
            <person name="Hsiao J."/>
            <person name="Zismann V."/>
            <person name="Iobst S."/>
            <person name="de Vazeille A.R."/>
            <person name="Buell C.R."/>
            <person name="Ying K."/>
            <person name="Li Y."/>
            <person name="Lu T."/>
            <person name="Huang Y."/>
            <person name="Zhao Q."/>
            <person name="Feng Q."/>
            <person name="Zhang L."/>
            <person name="Zhu J."/>
            <person name="Weng Q."/>
            <person name="Mu J."/>
            <person name="Lu Y."/>
            <person name="Fan D."/>
            <person name="Liu Y."/>
            <person name="Guan J."/>
            <person name="Zhang Y."/>
            <person name="Yu S."/>
            <person name="Liu X."/>
            <person name="Zhang Y."/>
            <person name="Hong G."/>
            <person name="Han B."/>
            <person name="Choisne N."/>
            <person name="Demange N."/>
            <person name="Orjeda G."/>
            <person name="Samain S."/>
            <person name="Cattolico L."/>
            <person name="Pelletier E."/>
            <person name="Couloux A."/>
            <person name="Segurens B."/>
            <person name="Wincker P."/>
            <person name="D'Hont A."/>
            <person name="Scarpelli C."/>
            <person name="Weissenbach J."/>
            <person name="Salanoubat M."/>
            <person name="Quetier F."/>
            <person name="Yu Y."/>
            <person name="Kim H.R."/>
            <person name="Rambo T."/>
            <person name="Currie J."/>
            <person name="Collura K."/>
            <person name="Luo M."/>
            <person name="Yang T."/>
            <person name="Ammiraju J.S.S."/>
            <person name="Engler F."/>
            <person name="Soderlund C."/>
            <person name="Wing R.A."/>
            <person name="Palmer L.E."/>
            <person name="de la Bastide M."/>
            <person name="Spiegel L."/>
            <person name="Nascimento L."/>
            <person name="Zutavern T."/>
            <person name="O'Shaughnessy A."/>
            <person name="Dike S."/>
            <person name="Dedhia N."/>
            <person name="Preston R."/>
            <person name="Balija V."/>
            <person name="McCombie W.R."/>
            <person name="Chow T."/>
            <person name="Chen H."/>
            <person name="Chung M."/>
            <person name="Chen C."/>
            <person name="Shaw J."/>
            <person name="Wu H."/>
            <person name="Hsiao K."/>
            <person name="Chao Y."/>
            <person name="Chu M."/>
            <person name="Cheng C."/>
            <person name="Hour A."/>
            <person name="Lee P."/>
            <person name="Lin S."/>
            <person name="Lin Y."/>
            <person name="Liou J."/>
            <person name="Liu S."/>
            <person name="Hsing Y."/>
            <person name="Raghuvanshi S."/>
            <person name="Mohanty A."/>
            <person name="Bharti A.K."/>
            <person name="Gaur A."/>
            <person name="Gupta V."/>
            <person name="Kumar D."/>
            <person name="Ravi V."/>
            <person name="Vij S."/>
            <person name="Kapur A."/>
            <person name="Khurana P."/>
            <person name="Khurana P."/>
            <person name="Khurana J.P."/>
            <person name="Tyagi A.K."/>
            <person name="Gaikwad K."/>
            <person name="Singh A."/>
            <person name="Dalal V."/>
            <person name="Srivastava S."/>
            <person name="Dixit A."/>
            <person name="Pal A.K."/>
            <person name="Ghazi I.A."/>
            <person name="Yadav M."/>
            <person name="Pandit A."/>
            <person name="Bhargava A."/>
            <person name="Sureshbabu K."/>
            <person name="Batra K."/>
            <person name="Sharma T.R."/>
            <person name="Mohapatra T."/>
            <person name="Singh N.K."/>
            <person name="Messing J."/>
            <person name="Nelson A.B."/>
            <person name="Fuks G."/>
            <person name="Kavchok S."/>
            <person name="Keizer G."/>
            <person name="Linton E."/>
            <person name="Llaca V."/>
            <person name="Song R."/>
            <person name="Tanyolac B."/>
            <person name="Young S."/>
            <person name="Ho-Il K."/>
            <person name="Hahn J.H."/>
            <person name="Sangsakoo G."/>
            <person name="Vanavichit A."/>
            <person name="de Mattos Luiz.A.T."/>
            <person name="Zimmer P.D."/>
            <person name="Malone G."/>
            <person name="Dellagostin O."/>
            <person name="de Oliveira A.C."/>
            <person name="Bevan M."/>
            <person name="Bancroft I."/>
            <person name="Minx P."/>
            <person name="Cordum H."/>
            <person name="Wilson R."/>
            <person name="Cheng Z."/>
            <person name="Jin W."/>
            <person name="Jiang J."/>
            <person name="Leong S.A."/>
            <person name="Iwama H."/>
            <person name="Gojobori T."/>
            <person name="Itoh T."/>
            <person name="Niimura Y."/>
            <person name="Fujii Y."/>
            <person name="Habara T."/>
            <person name="Sakai H."/>
            <person name="Sato Y."/>
            <person name="Wilson G."/>
            <person name="Kumar K."/>
            <person name="McCouch S."/>
            <person name="Juretic N."/>
            <person name="Hoen D."/>
            <person name="Wright S."/>
            <person name="Bruskiewich R."/>
            <person name="Bureau T."/>
            <person name="Miyao A."/>
            <person name="Hirochika H."/>
            <person name="Nishikawa T."/>
            <person name="Kadowaki K."/>
            <person name="Sugiura M."/>
            <person name="Burr B."/>
            <person name="Sasaki T."/>
        </authorList>
    </citation>
    <scope>NUCLEOTIDE SEQUENCE [LARGE SCALE GENOMIC DNA]</scope>
    <source>
        <strain evidence="4">cv. Nipponbare</strain>
    </source>
</reference>
<protein>
    <submittedName>
        <fullName evidence="3">Uncharacterized protein</fullName>
    </submittedName>
</protein>
<dbReference type="AlphaFoldDB" id="Q6K5T0"/>
<evidence type="ECO:0000256" key="1">
    <source>
        <dbReference type="SAM" id="Phobius"/>
    </source>
</evidence>
<reference evidence="3" key="2">
    <citation type="submission" date="2002-05" db="EMBL/GenBank/DDBJ databases">
        <title>Oryza sativa nipponbare(GA3) genomic DNA, chromosome 2, PAC clone:P0527E02.</title>
        <authorList>
            <person name="Sasaki T."/>
            <person name="Matsumoto T."/>
            <person name="Katayose Y."/>
        </authorList>
    </citation>
    <scope>NUCLEOTIDE SEQUENCE</scope>
</reference>
<organism evidence="3 4">
    <name type="scientific">Oryza sativa subsp. japonica</name>
    <name type="common">Rice</name>
    <dbReference type="NCBI Taxonomy" id="39947"/>
    <lineage>
        <taxon>Eukaryota</taxon>
        <taxon>Viridiplantae</taxon>
        <taxon>Streptophyta</taxon>
        <taxon>Embryophyta</taxon>
        <taxon>Tracheophyta</taxon>
        <taxon>Spermatophyta</taxon>
        <taxon>Magnoliopsida</taxon>
        <taxon>Liliopsida</taxon>
        <taxon>Poales</taxon>
        <taxon>Poaceae</taxon>
        <taxon>BOP clade</taxon>
        <taxon>Oryzoideae</taxon>
        <taxon>Oryzeae</taxon>
        <taxon>Oryzinae</taxon>
        <taxon>Oryza</taxon>
        <taxon>Oryza sativa</taxon>
    </lineage>
</organism>
<name>Q6K5T0_ORYSJ</name>
<feature type="transmembrane region" description="Helical" evidence="1">
    <location>
        <begin position="101"/>
        <end position="124"/>
    </location>
</feature>
<evidence type="ECO:0000313" key="2">
    <source>
        <dbReference type="EMBL" id="BAD21918.1"/>
    </source>
</evidence>
<sequence>MMSFPVDGSGGRGVFGGPLPLPLTLCAQASPAAAAVASALPRADLAKVAAVAFPKGRSSGPLQHPPPPQASSAADPTFLGWRLLAQIQQRWRRWRLPRADLAEGTLATVGGSMGVYVICVFVLLCLCDDDVVDVIDFRGNFGAEAGGTRTRCIGLIPSQCIEPTLFSFASRRP</sequence>
<accession>Q6K5T0</accession>
<dbReference type="EMBL" id="AP004870">
    <property type="protein sequence ID" value="BAD21918.1"/>
    <property type="molecule type" value="Genomic_DNA"/>
</dbReference>
<reference evidence="2" key="1">
    <citation type="submission" date="2002-03" db="EMBL/GenBank/DDBJ databases">
        <title>Oryza sativa nipponbare(GA3) genomic DNA, chromosome 2, PAC clone:P0419C03.</title>
        <authorList>
            <person name="Sasaki T."/>
            <person name="Matsumoto T."/>
            <person name="Yamamoto K."/>
        </authorList>
    </citation>
    <scope>NUCLEOTIDE SEQUENCE</scope>
</reference>
<keyword evidence="1" id="KW-0472">Membrane</keyword>
<gene>
    <name evidence="2" type="ORF">P0419C03.31</name>
    <name evidence="3" type="ORF">P0527E02.1</name>
</gene>
<proteinExistence type="predicted"/>